<protein>
    <submittedName>
        <fullName evidence="3">Uncharacterized protein</fullName>
    </submittedName>
</protein>
<dbReference type="WBParaSite" id="maker-unitig_45272-snap-gene-0.2-mRNA-1">
    <property type="protein sequence ID" value="maker-unitig_45272-snap-gene-0.2-mRNA-1"/>
    <property type="gene ID" value="maker-unitig_45272-snap-gene-0.2"/>
</dbReference>
<feature type="region of interest" description="Disordered" evidence="1">
    <location>
        <begin position="225"/>
        <end position="244"/>
    </location>
</feature>
<dbReference type="AlphaFoldDB" id="A0A1I8FRB2"/>
<feature type="compositionally biased region" description="Basic and acidic residues" evidence="1">
    <location>
        <begin position="309"/>
        <end position="321"/>
    </location>
</feature>
<feature type="region of interest" description="Disordered" evidence="1">
    <location>
        <begin position="1"/>
        <end position="62"/>
    </location>
</feature>
<proteinExistence type="predicted"/>
<keyword evidence="2" id="KW-1185">Reference proteome</keyword>
<accession>A0A1I8FRB2</accession>
<evidence type="ECO:0000313" key="2">
    <source>
        <dbReference type="Proteomes" id="UP000095280"/>
    </source>
</evidence>
<sequence>MMKEFADSAEAAGPPGPPKQSDNESVRTEDFANKFSQLMQPEGSTAGSKSRPGVGGDAESIRTEDFAREFRKTLVPPAGGTLYQAAAAAAAVPPPPPASWRAAGFPSADAESVSLTADTEHRLLPRSQRHLWWPSTIPTSLRAAAGLATAVAAAAAAGWELPHLDSSSGASSLDSADRRLQELLLARQQKGLWWSGIGDSSTSTMIFQFLGLTNDTLIRRHVQAPRVTGTPRHPAVSSLDDQPAAVADKTWWRRAAERANLPDRVRPQPRSLPGDEPEMHLLADDEFANEVPTSPGDPARRSSRSGRRRPPEAQPRAERVRASPHRAQ</sequence>
<feature type="compositionally biased region" description="Polar residues" evidence="1">
    <location>
        <begin position="34"/>
        <end position="48"/>
    </location>
</feature>
<reference evidence="3" key="1">
    <citation type="submission" date="2016-11" db="UniProtKB">
        <authorList>
            <consortium name="WormBaseParasite"/>
        </authorList>
    </citation>
    <scope>IDENTIFICATION</scope>
</reference>
<feature type="compositionally biased region" description="Basic and acidic residues" evidence="1">
    <location>
        <begin position="21"/>
        <end position="32"/>
    </location>
</feature>
<evidence type="ECO:0000313" key="3">
    <source>
        <dbReference type="WBParaSite" id="maker-unitig_45272-snap-gene-0.2-mRNA-1"/>
    </source>
</evidence>
<name>A0A1I8FRB2_9PLAT</name>
<evidence type="ECO:0000256" key="1">
    <source>
        <dbReference type="SAM" id="MobiDB-lite"/>
    </source>
</evidence>
<dbReference type="Proteomes" id="UP000095280">
    <property type="component" value="Unplaced"/>
</dbReference>
<organism evidence="2 3">
    <name type="scientific">Macrostomum lignano</name>
    <dbReference type="NCBI Taxonomy" id="282301"/>
    <lineage>
        <taxon>Eukaryota</taxon>
        <taxon>Metazoa</taxon>
        <taxon>Spiralia</taxon>
        <taxon>Lophotrochozoa</taxon>
        <taxon>Platyhelminthes</taxon>
        <taxon>Rhabditophora</taxon>
        <taxon>Macrostomorpha</taxon>
        <taxon>Macrostomida</taxon>
        <taxon>Macrostomidae</taxon>
        <taxon>Macrostomum</taxon>
    </lineage>
</organism>
<feature type="region of interest" description="Disordered" evidence="1">
    <location>
        <begin position="260"/>
        <end position="328"/>
    </location>
</feature>